<dbReference type="InterPro" id="IPR003838">
    <property type="entry name" value="ABC3_permease_C"/>
</dbReference>
<dbReference type="Proteomes" id="UP000095673">
    <property type="component" value="Unassembled WGS sequence"/>
</dbReference>
<sequence>MNMIFTLTLRNLLSNKKRTLLTLLTILLSISMITAILCGGWSLVDFLKEKEKVYGGDYDYYMEDLTWEQVQELYSQNNVGEVSLLRFAGNSFYGEKSNSTMLSVGEIDENFTQRFSLNQYLLAGRFPQDENELVISESFLKKNNMNTEIGDTISLTLGSRIWDEYNAQLSGLTNYRGEEESFVPTKEKAYVVVGILSDVNDSKIAANYNAFAGVDKTASDFAAYVKAKNLSNSIYTEAEEVAAAVDSHVAKFHSELLVYHGITGGKGAAKLIALVVMVICLLMAASASMISNALSISLQERIKQMGMLSSIGATKGQKRLSVYLEAFLLGVVSIPLGLVVGILLSALLLSVVRAAFGETFTFGIVELSLKVNGLILLVSGLSGIASLYFGSRKPVKQAAKITVIEAIRQSNNAVSKKKFRDGKIVSLVFGIYGSLAAKNIKRNPKRFRAITGSIFLSVVIALSLYSLSDFMLYQTSLDMKEDGSCYTDVISTIQYKDIPTAIGALSDENITADVSYSFQRYMTAEFSQEQINPDMQGYFINGTKAEVYVVGLDEEHFTSFCEENGFHIMTGSSNRGILLNQTMGYYNAGQNRVIAGSPFLIEPGTEIIPLGASEDALPIIVEEIVSEENANIQSMFVRDRAVLIVPLSYFNWLIDDNAYVEMRIQTAQHKEAMDCLADRGFPQTVDIAAATNNSRQVYTIAKLVICLFSILMTVIISLNVCNTISNTIHLRRSEFAVLRSVGMTAKGLKCTLLLEAVLYGVKALVLALPVSFLIHCAIYYFISSGMTPFAFYINGGIYALAVLAVGAMVCIAMLFAVRSVSKVEIVEELKLSNM</sequence>
<evidence type="ECO:0000256" key="1">
    <source>
        <dbReference type="ARBA" id="ARBA00004651"/>
    </source>
</evidence>
<gene>
    <name evidence="10" type="ORF">ERS852580_01344</name>
</gene>
<dbReference type="RefSeq" id="WP_055163294.1">
    <property type="nucleotide sequence ID" value="NZ_CYXM01000005.1"/>
</dbReference>
<dbReference type="EMBL" id="CYXM01000005">
    <property type="protein sequence ID" value="CUM96198.1"/>
    <property type="molecule type" value="Genomic_DNA"/>
</dbReference>
<keyword evidence="3 7" id="KW-0812">Transmembrane</keyword>
<comment type="similarity">
    <text evidence="6">Belongs to the ABC-4 integral membrane protein family.</text>
</comment>
<feature type="domain" description="ABC3 transporter permease C-terminal" evidence="8">
    <location>
        <begin position="277"/>
        <end position="393"/>
    </location>
</feature>
<evidence type="ECO:0000256" key="5">
    <source>
        <dbReference type="ARBA" id="ARBA00023136"/>
    </source>
</evidence>
<organism evidence="10 11">
    <name type="scientific">Agathobacter rectalis</name>
    <dbReference type="NCBI Taxonomy" id="39491"/>
    <lineage>
        <taxon>Bacteria</taxon>
        <taxon>Bacillati</taxon>
        <taxon>Bacillota</taxon>
        <taxon>Clostridia</taxon>
        <taxon>Lachnospirales</taxon>
        <taxon>Lachnospiraceae</taxon>
        <taxon>Agathobacter</taxon>
    </lineage>
</organism>
<proteinExistence type="inferred from homology"/>
<keyword evidence="5 7" id="KW-0472">Membrane</keyword>
<feature type="transmembrane region" description="Helical" evidence="7">
    <location>
        <begin position="371"/>
        <end position="390"/>
    </location>
</feature>
<dbReference type="AlphaFoldDB" id="A0A173T4A2"/>
<feature type="domain" description="ABC3 transporter permease C-terminal" evidence="8">
    <location>
        <begin position="707"/>
        <end position="823"/>
    </location>
</feature>
<feature type="domain" description="MacB-like periplasmic core" evidence="9">
    <location>
        <begin position="19"/>
        <end position="234"/>
    </location>
</feature>
<keyword evidence="2" id="KW-1003">Cell membrane</keyword>
<name>A0A173T4A2_9FIRM</name>
<evidence type="ECO:0000256" key="3">
    <source>
        <dbReference type="ARBA" id="ARBA00022692"/>
    </source>
</evidence>
<dbReference type="InterPro" id="IPR050250">
    <property type="entry name" value="Macrolide_Exporter_MacB"/>
</dbReference>
<dbReference type="GO" id="GO:0005886">
    <property type="term" value="C:plasma membrane"/>
    <property type="evidence" value="ECO:0007669"/>
    <property type="project" value="UniProtKB-SubCell"/>
</dbReference>
<feature type="transmembrane region" description="Helical" evidence="7">
    <location>
        <begin position="797"/>
        <end position="817"/>
    </location>
</feature>
<feature type="transmembrane region" description="Helical" evidence="7">
    <location>
        <begin position="700"/>
        <end position="721"/>
    </location>
</feature>
<protein>
    <submittedName>
        <fullName evidence="10">FtsX-like permease family</fullName>
    </submittedName>
</protein>
<evidence type="ECO:0000313" key="11">
    <source>
        <dbReference type="Proteomes" id="UP000095673"/>
    </source>
</evidence>
<evidence type="ECO:0000259" key="9">
    <source>
        <dbReference type="Pfam" id="PF12704"/>
    </source>
</evidence>
<dbReference type="InterPro" id="IPR025857">
    <property type="entry name" value="MacB_PCD"/>
</dbReference>
<dbReference type="GO" id="GO:0022857">
    <property type="term" value="F:transmembrane transporter activity"/>
    <property type="evidence" value="ECO:0007669"/>
    <property type="project" value="TreeGrafter"/>
</dbReference>
<dbReference type="PANTHER" id="PTHR30572:SF4">
    <property type="entry name" value="ABC TRANSPORTER PERMEASE YTRF"/>
    <property type="match status" value="1"/>
</dbReference>
<accession>A0A173T4A2</accession>
<evidence type="ECO:0000256" key="4">
    <source>
        <dbReference type="ARBA" id="ARBA00022989"/>
    </source>
</evidence>
<feature type="transmembrane region" description="Helical" evidence="7">
    <location>
        <begin position="326"/>
        <end position="351"/>
    </location>
</feature>
<evidence type="ECO:0000259" key="8">
    <source>
        <dbReference type="Pfam" id="PF02687"/>
    </source>
</evidence>
<dbReference type="PANTHER" id="PTHR30572">
    <property type="entry name" value="MEMBRANE COMPONENT OF TRANSPORTER-RELATED"/>
    <property type="match status" value="1"/>
</dbReference>
<reference evidence="10 11" key="1">
    <citation type="submission" date="2015-09" db="EMBL/GenBank/DDBJ databases">
        <authorList>
            <consortium name="Pathogen Informatics"/>
        </authorList>
    </citation>
    <scope>NUCLEOTIDE SEQUENCE [LARGE SCALE GENOMIC DNA]</scope>
    <source>
        <strain evidence="10 11">2789STDY5834968</strain>
    </source>
</reference>
<evidence type="ECO:0000256" key="2">
    <source>
        <dbReference type="ARBA" id="ARBA00022475"/>
    </source>
</evidence>
<dbReference type="OrthoDB" id="9793166at2"/>
<evidence type="ECO:0000256" key="7">
    <source>
        <dbReference type="SAM" id="Phobius"/>
    </source>
</evidence>
<dbReference type="Pfam" id="PF12704">
    <property type="entry name" value="MacB_PCD"/>
    <property type="match status" value="1"/>
</dbReference>
<comment type="subcellular location">
    <subcellularLocation>
        <location evidence="1">Cell membrane</location>
        <topology evidence="1">Multi-pass membrane protein</topology>
    </subcellularLocation>
</comment>
<feature type="transmembrane region" description="Helical" evidence="7">
    <location>
        <begin position="756"/>
        <end position="782"/>
    </location>
</feature>
<keyword evidence="4 7" id="KW-1133">Transmembrane helix</keyword>
<feature type="transmembrane region" description="Helical" evidence="7">
    <location>
        <begin position="447"/>
        <end position="467"/>
    </location>
</feature>
<evidence type="ECO:0000313" key="10">
    <source>
        <dbReference type="EMBL" id="CUM96198.1"/>
    </source>
</evidence>
<feature type="transmembrane region" description="Helical" evidence="7">
    <location>
        <begin position="271"/>
        <end position="298"/>
    </location>
</feature>
<dbReference type="Pfam" id="PF02687">
    <property type="entry name" value="FtsX"/>
    <property type="match status" value="2"/>
</dbReference>
<evidence type="ECO:0000256" key="6">
    <source>
        <dbReference type="ARBA" id="ARBA00038076"/>
    </source>
</evidence>